<evidence type="ECO:0000313" key="2">
    <source>
        <dbReference type="Proteomes" id="UP000004994"/>
    </source>
</evidence>
<organism evidence="1">
    <name type="scientific">Solanum lycopersicum</name>
    <name type="common">Tomato</name>
    <name type="synonym">Lycopersicon esculentum</name>
    <dbReference type="NCBI Taxonomy" id="4081"/>
    <lineage>
        <taxon>Eukaryota</taxon>
        <taxon>Viridiplantae</taxon>
        <taxon>Streptophyta</taxon>
        <taxon>Embryophyta</taxon>
        <taxon>Tracheophyta</taxon>
        <taxon>Spermatophyta</taxon>
        <taxon>Magnoliopsida</taxon>
        <taxon>eudicotyledons</taxon>
        <taxon>Gunneridae</taxon>
        <taxon>Pentapetalae</taxon>
        <taxon>asterids</taxon>
        <taxon>lamiids</taxon>
        <taxon>Solanales</taxon>
        <taxon>Solanaceae</taxon>
        <taxon>Solanoideae</taxon>
        <taxon>Solaneae</taxon>
        <taxon>Solanum</taxon>
        <taxon>Solanum subgen. Lycopersicon</taxon>
    </lineage>
</organism>
<evidence type="ECO:0000313" key="1">
    <source>
        <dbReference type="EnsemblPlants" id="Solyc01g044543.1.1"/>
    </source>
</evidence>
<dbReference type="AlphaFoldDB" id="A0A3Q7ECT2"/>
<dbReference type="Proteomes" id="UP000004994">
    <property type="component" value="Chromosome 1"/>
</dbReference>
<name>A0A3Q7ECT2_SOLLC</name>
<keyword evidence="2" id="KW-1185">Reference proteome</keyword>
<reference evidence="1" key="1">
    <citation type="journal article" date="2012" name="Nature">
        <title>The tomato genome sequence provides insights into fleshy fruit evolution.</title>
        <authorList>
            <consortium name="Tomato Genome Consortium"/>
        </authorList>
    </citation>
    <scope>NUCLEOTIDE SEQUENCE [LARGE SCALE GENOMIC DNA]</scope>
    <source>
        <strain evidence="1">cv. Heinz 1706</strain>
    </source>
</reference>
<dbReference type="EnsemblPlants" id="Solyc01g044543.1.1">
    <property type="protein sequence ID" value="Solyc01g044543.1.1"/>
    <property type="gene ID" value="Solyc01g044543.1"/>
</dbReference>
<sequence length="150" mass="16965">MDPRFDTGYGPLVGSSEPIPCNLKSITDIGLTFSEKNEVSQSDQGSFILVDNGGLQGSRKGIKEENERSTYSCGFINFVILCEADKSQFRPLNTTEAKENSRHWDHDKDLGGKCSNYHVSLVDNLERTLFPSSLRDFIYKHTLFWSQSYI</sequence>
<dbReference type="Gramene" id="Solyc01g044543.1.1">
    <property type="protein sequence ID" value="Solyc01g044543.1.1"/>
    <property type="gene ID" value="Solyc01g044543.1"/>
</dbReference>
<reference evidence="1" key="2">
    <citation type="submission" date="2019-01" db="UniProtKB">
        <authorList>
            <consortium name="EnsemblPlants"/>
        </authorList>
    </citation>
    <scope>IDENTIFICATION</scope>
    <source>
        <strain evidence="1">cv. Heinz 1706</strain>
    </source>
</reference>
<proteinExistence type="predicted"/>
<dbReference type="InParanoid" id="A0A3Q7ECT2"/>
<accession>A0A3Q7ECT2</accession>
<protein>
    <submittedName>
        <fullName evidence="1">Uncharacterized protein</fullName>
    </submittedName>
</protein>